<dbReference type="KEGG" id="ahb:bsdtb5_36060"/>
<dbReference type="GO" id="GO:0043590">
    <property type="term" value="C:bacterial nucleoid"/>
    <property type="evidence" value="ECO:0007669"/>
    <property type="project" value="TreeGrafter"/>
</dbReference>
<evidence type="ECO:0000256" key="7">
    <source>
        <dbReference type="HAMAP-Rule" id="MF_00201"/>
    </source>
</evidence>
<dbReference type="EMBL" id="AP024169">
    <property type="protein sequence ID" value="BCN32311.1"/>
    <property type="molecule type" value="Genomic_DNA"/>
</dbReference>
<gene>
    <name evidence="7" type="primary">recO</name>
    <name evidence="9" type="ORF">bsdtb5_36060</name>
</gene>
<dbReference type="InterPro" id="IPR037278">
    <property type="entry name" value="ARFGAP/RecO"/>
</dbReference>
<dbReference type="NCBIfam" id="TIGR00613">
    <property type="entry name" value="reco"/>
    <property type="match status" value="1"/>
</dbReference>
<organism evidence="9 10">
    <name type="scientific">Anaeromicropila herbilytica</name>
    <dbReference type="NCBI Taxonomy" id="2785025"/>
    <lineage>
        <taxon>Bacteria</taxon>
        <taxon>Bacillati</taxon>
        <taxon>Bacillota</taxon>
        <taxon>Clostridia</taxon>
        <taxon>Lachnospirales</taxon>
        <taxon>Lachnospiraceae</taxon>
        <taxon>Anaeromicropila</taxon>
    </lineage>
</organism>
<dbReference type="Pfam" id="PF02565">
    <property type="entry name" value="RecO_C"/>
    <property type="match status" value="1"/>
</dbReference>
<evidence type="ECO:0000256" key="3">
    <source>
        <dbReference type="ARBA" id="ARBA00022763"/>
    </source>
</evidence>
<accession>A0A7R7EPC2</accession>
<sequence>MSQVTVTGMVLTAMPIGEYDKRLVILTKERGKITAFAKGARRQNSALLACSQPFTFGEFTVYEGKSSYNMVAANVHNYFVELREDLERIYYGFYFCEFCEYFTKENMDGTDVLKLLYQSLRALTRKTIPLELIRYVFELKLMTINGEAPQVFECVKCKTEDAYYFSSISGGLVCDTCRRTCSDIIRVSGSTIYTMQYIVTSSIEKLYTFTVADEVLKELRNCIKRYIKCYVDKEFKSLEVLEKL</sequence>
<dbReference type="SUPFAM" id="SSF50249">
    <property type="entry name" value="Nucleic acid-binding proteins"/>
    <property type="match status" value="1"/>
</dbReference>
<protein>
    <recommendedName>
        <fullName evidence="2 7">DNA repair protein RecO</fullName>
    </recommendedName>
    <alternativeName>
        <fullName evidence="6 7">Recombination protein O</fullName>
    </alternativeName>
</protein>
<dbReference type="AlphaFoldDB" id="A0A7R7EPC2"/>
<keyword evidence="3 7" id="KW-0227">DNA damage</keyword>
<dbReference type="PANTHER" id="PTHR33991:SF1">
    <property type="entry name" value="DNA REPAIR PROTEIN RECO"/>
    <property type="match status" value="1"/>
</dbReference>
<dbReference type="InterPro" id="IPR042242">
    <property type="entry name" value="RecO_C"/>
</dbReference>
<evidence type="ECO:0000256" key="4">
    <source>
        <dbReference type="ARBA" id="ARBA00023172"/>
    </source>
</evidence>
<name>A0A7R7EPC2_9FIRM</name>
<dbReference type="Proteomes" id="UP000595897">
    <property type="component" value="Chromosome"/>
</dbReference>
<dbReference type="Pfam" id="PF11967">
    <property type="entry name" value="RecO_N"/>
    <property type="match status" value="1"/>
</dbReference>
<dbReference type="GO" id="GO:0006302">
    <property type="term" value="P:double-strand break repair"/>
    <property type="evidence" value="ECO:0007669"/>
    <property type="project" value="TreeGrafter"/>
</dbReference>
<dbReference type="SUPFAM" id="SSF57863">
    <property type="entry name" value="ArfGap/RecO-like zinc finger"/>
    <property type="match status" value="1"/>
</dbReference>
<dbReference type="Gene3D" id="2.40.50.140">
    <property type="entry name" value="Nucleic acid-binding proteins"/>
    <property type="match status" value="1"/>
</dbReference>
<evidence type="ECO:0000313" key="9">
    <source>
        <dbReference type="EMBL" id="BCN32311.1"/>
    </source>
</evidence>
<dbReference type="PANTHER" id="PTHR33991">
    <property type="entry name" value="DNA REPAIR PROTEIN RECO"/>
    <property type="match status" value="1"/>
</dbReference>
<evidence type="ECO:0000256" key="1">
    <source>
        <dbReference type="ARBA" id="ARBA00007452"/>
    </source>
</evidence>
<proteinExistence type="inferred from homology"/>
<feature type="domain" description="DNA replication/recombination mediator RecO N-terminal" evidence="8">
    <location>
        <begin position="1"/>
        <end position="78"/>
    </location>
</feature>
<comment type="similarity">
    <text evidence="1 7">Belongs to the RecO family.</text>
</comment>
<comment type="function">
    <text evidence="7">Involved in DNA repair and RecF pathway recombination.</text>
</comment>
<evidence type="ECO:0000256" key="2">
    <source>
        <dbReference type="ARBA" id="ARBA00021310"/>
    </source>
</evidence>
<evidence type="ECO:0000256" key="6">
    <source>
        <dbReference type="ARBA" id="ARBA00033409"/>
    </source>
</evidence>
<reference evidence="9 10" key="1">
    <citation type="submission" date="2020-11" db="EMBL/GenBank/DDBJ databases">
        <title>Draft genome sequencing of a Lachnospiraceae strain isolated from anoxic soil subjected to BSD treatment.</title>
        <authorList>
            <person name="Uek A."/>
            <person name="Tonouchi A."/>
        </authorList>
    </citation>
    <scope>NUCLEOTIDE SEQUENCE [LARGE SCALE GENOMIC DNA]</scope>
    <source>
        <strain evidence="9 10">TB5</strain>
    </source>
</reference>
<dbReference type="Gene3D" id="1.20.1440.120">
    <property type="entry name" value="Recombination protein O, C-terminal domain"/>
    <property type="match status" value="1"/>
</dbReference>
<keyword evidence="5 7" id="KW-0234">DNA repair</keyword>
<dbReference type="InterPro" id="IPR022572">
    <property type="entry name" value="DNA_rep/recomb_RecO_N"/>
</dbReference>
<dbReference type="HAMAP" id="MF_00201">
    <property type="entry name" value="RecO"/>
    <property type="match status" value="1"/>
</dbReference>
<dbReference type="GO" id="GO:0006310">
    <property type="term" value="P:DNA recombination"/>
    <property type="evidence" value="ECO:0007669"/>
    <property type="project" value="UniProtKB-UniRule"/>
</dbReference>
<evidence type="ECO:0000259" key="8">
    <source>
        <dbReference type="Pfam" id="PF11967"/>
    </source>
</evidence>
<dbReference type="InterPro" id="IPR003717">
    <property type="entry name" value="RecO"/>
</dbReference>
<keyword evidence="10" id="KW-1185">Reference proteome</keyword>
<evidence type="ECO:0000256" key="5">
    <source>
        <dbReference type="ARBA" id="ARBA00023204"/>
    </source>
</evidence>
<keyword evidence="4 7" id="KW-0233">DNA recombination</keyword>
<dbReference type="InterPro" id="IPR012340">
    <property type="entry name" value="NA-bd_OB-fold"/>
</dbReference>
<evidence type="ECO:0000313" key="10">
    <source>
        <dbReference type="Proteomes" id="UP000595897"/>
    </source>
</evidence>